<accession>A0ABT9YPZ9</accession>
<dbReference type="Pfam" id="PF19658">
    <property type="entry name" value="DUF6161"/>
    <property type="match status" value="1"/>
</dbReference>
<sequence length="71" mass="8001">MSNHHIAAEYRQKAALTRFYQALTYSEDSIDKEERLIIINALFGRVETGLVKTDTSNDSDAIKALLSKSIK</sequence>
<dbReference type="EMBL" id="JAUSTM010000004">
    <property type="protein sequence ID" value="MDQ0222073.1"/>
    <property type="molecule type" value="Genomic_DNA"/>
</dbReference>
<evidence type="ECO:0000313" key="2">
    <source>
        <dbReference type="EMBL" id="MDQ0222073.1"/>
    </source>
</evidence>
<comment type="caution">
    <text evidence="2">The sequence shown here is derived from an EMBL/GenBank/DDBJ whole genome shotgun (WGS) entry which is preliminary data.</text>
</comment>
<organism evidence="2 3">
    <name type="scientific">Streptococcus moroccensis</name>
    <dbReference type="NCBI Taxonomy" id="1451356"/>
    <lineage>
        <taxon>Bacteria</taxon>
        <taxon>Bacillati</taxon>
        <taxon>Bacillota</taxon>
        <taxon>Bacilli</taxon>
        <taxon>Lactobacillales</taxon>
        <taxon>Streptococcaceae</taxon>
        <taxon>Streptococcus</taxon>
    </lineage>
</organism>
<proteinExistence type="predicted"/>
<feature type="domain" description="DUF6161" evidence="1">
    <location>
        <begin position="1"/>
        <end position="56"/>
    </location>
</feature>
<name>A0ABT9YPZ9_9STRE</name>
<dbReference type="InterPro" id="IPR046159">
    <property type="entry name" value="DUF6161"/>
</dbReference>
<dbReference type="Proteomes" id="UP001223079">
    <property type="component" value="Unassembled WGS sequence"/>
</dbReference>
<evidence type="ECO:0000259" key="1">
    <source>
        <dbReference type="Pfam" id="PF19658"/>
    </source>
</evidence>
<gene>
    <name evidence="2" type="ORF">J2S23_000610</name>
</gene>
<protein>
    <recommendedName>
        <fullName evidence="1">DUF6161 domain-containing protein</fullName>
    </recommendedName>
</protein>
<reference evidence="2 3" key="1">
    <citation type="submission" date="2023-07" db="EMBL/GenBank/DDBJ databases">
        <title>Genomic Encyclopedia of Type Strains, Phase IV (KMG-IV): sequencing the most valuable type-strain genomes for metagenomic binning, comparative biology and taxonomic classification.</title>
        <authorList>
            <person name="Goeker M."/>
        </authorList>
    </citation>
    <scope>NUCLEOTIDE SEQUENCE [LARGE SCALE GENOMIC DNA]</scope>
    <source>
        <strain evidence="2 3">DSM 105143</strain>
    </source>
</reference>
<evidence type="ECO:0000313" key="3">
    <source>
        <dbReference type="Proteomes" id="UP001223079"/>
    </source>
</evidence>
<keyword evidence="3" id="KW-1185">Reference proteome</keyword>